<name>A0ABS1U4R2_9PROT</name>
<dbReference type="EMBL" id="JAETWB010000007">
    <property type="protein sequence ID" value="MBL6079649.1"/>
    <property type="molecule type" value="Genomic_DNA"/>
</dbReference>
<keyword evidence="1" id="KW-1133">Transmembrane helix</keyword>
<evidence type="ECO:0000313" key="2">
    <source>
        <dbReference type="EMBL" id="MBL6079649.1"/>
    </source>
</evidence>
<reference evidence="2 3" key="1">
    <citation type="submission" date="2021-01" db="EMBL/GenBank/DDBJ databases">
        <title>Belnapia mucosa sp. nov. and Belnapia arida sp. nov., isolated from the Tabernas Desert (Almeria, Spain).</title>
        <authorList>
            <person name="Molina-Menor E."/>
            <person name="Vidal-Verdu A."/>
            <person name="Calonge A."/>
            <person name="Satari L."/>
            <person name="Pereto J."/>
            <person name="Porcar M."/>
        </authorList>
    </citation>
    <scope>NUCLEOTIDE SEQUENCE [LARGE SCALE GENOMIC DNA]</scope>
    <source>
        <strain evidence="2 3">T18</strain>
    </source>
</reference>
<keyword evidence="1" id="KW-0812">Transmembrane</keyword>
<gene>
    <name evidence="2" type="ORF">JMJ56_16645</name>
</gene>
<organism evidence="2 3">
    <name type="scientific">Belnapia arida</name>
    <dbReference type="NCBI Taxonomy" id="2804533"/>
    <lineage>
        <taxon>Bacteria</taxon>
        <taxon>Pseudomonadati</taxon>
        <taxon>Pseudomonadota</taxon>
        <taxon>Alphaproteobacteria</taxon>
        <taxon>Acetobacterales</taxon>
        <taxon>Roseomonadaceae</taxon>
        <taxon>Belnapia</taxon>
    </lineage>
</organism>
<keyword evidence="1" id="KW-0472">Membrane</keyword>
<feature type="transmembrane region" description="Helical" evidence="1">
    <location>
        <begin position="20"/>
        <end position="43"/>
    </location>
</feature>
<sequence>MIIEPVHTTSRYGETSKTSALRYTLGSLTVIAVLFGLFLLAGLEL</sequence>
<dbReference type="RefSeq" id="WP_202832886.1">
    <property type="nucleotide sequence ID" value="NZ_JAETWB010000007.1"/>
</dbReference>
<proteinExistence type="predicted"/>
<protein>
    <submittedName>
        <fullName evidence="2">Uncharacterized protein</fullName>
    </submittedName>
</protein>
<accession>A0ABS1U4R2</accession>
<evidence type="ECO:0000256" key="1">
    <source>
        <dbReference type="SAM" id="Phobius"/>
    </source>
</evidence>
<evidence type="ECO:0000313" key="3">
    <source>
        <dbReference type="Proteomes" id="UP000660885"/>
    </source>
</evidence>
<dbReference type="Proteomes" id="UP000660885">
    <property type="component" value="Unassembled WGS sequence"/>
</dbReference>
<comment type="caution">
    <text evidence="2">The sequence shown here is derived from an EMBL/GenBank/DDBJ whole genome shotgun (WGS) entry which is preliminary data.</text>
</comment>
<keyword evidence="3" id="KW-1185">Reference proteome</keyword>